<evidence type="ECO:0000313" key="7">
    <source>
        <dbReference type="Proteomes" id="UP000019150"/>
    </source>
</evidence>
<dbReference type="InterPro" id="IPR029510">
    <property type="entry name" value="Ald_DH_CS_GLU"/>
</dbReference>
<keyword evidence="7" id="KW-1185">Reference proteome</keyword>
<dbReference type="InterPro" id="IPR016160">
    <property type="entry name" value="Ald_DH_CS_CYS"/>
</dbReference>
<dbReference type="HOGENOM" id="CLU_005391_5_1_11"/>
<dbReference type="PROSITE" id="PS00070">
    <property type="entry name" value="ALDEHYDE_DEHYDR_CYS"/>
    <property type="match status" value="1"/>
</dbReference>
<dbReference type="FunFam" id="3.40.309.10:FF:000009">
    <property type="entry name" value="Aldehyde dehydrogenase A"/>
    <property type="match status" value="1"/>
</dbReference>
<comment type="similarity">
    <text evidence="1 4">Belongs to the aldehyde dehydrogenase family.</text>
</comment>
<dbReference type="KEGG" id="nno:NONO_c35650"/>
<proteinExistence type="inferred from homology"/>
<evidence type="ECO:0000313" key="6">
    <source>
        <dbReference type="EMBL" id="AHH18352.1"/>
    </source>
</evidence>
<dbReference type="InterPro" id="IPR016163">
    <property type="entry name" value="Ald_DH_C"/>
</dbReference>
<dbReference type="PROSITE" id="PS00687">
    <property type="entry name" value="ALDEHYDE_DEHYDR_GLU"/>
    <property type="match status" value="1"/>
</dbReference>
<dbReference type="PANTHER" id="PTHR11699">
    <property type="entry name" value="ALDEHYDE DEHYDROGENASE-RELATED"/>
    <property type="match status" value="1"/>
</dbReference>
<feature type="domain" description="Aldehyde dehydrogenase" evidence="5">
    <location>
        <begin position="17"/>
        <end position="468"/>
    </location>
</feature>
<dbReference type="PATRIC" id="fig|1415166.3.peg.3657"/>
<organism evidence="6 7">
    <name type="scientific">Nocardia nova SH22a</name>
    <dbReference type="NCBI Taxonomy" id="1415166"/>
    <lineage>
        <taxon>Bacteria</taxon>
        <taxon>Bacillati</taxon>
        <taxon>Actinomycetota</taxon>
        <taxon>Actinomycetes</taxon>
        <taxon>Mycobacteriales</taxon>
        <taxon>Nocardiaceae</taxon>
        <taxon>Nocardia</taxon>
    </lineage>
</organism>
<dbReference type="GO" id="GO:0016620">
    <property type="term" value="F:oxidoreductase activity, acting on the aldehyde or oxo group of donors, NAD or NADP as acceptor"/>
    <property type="evidence" value="ECO:0007669"/>
    <property type="project" value="InterPro"/>
</dbReference>
<dbReference type="SUPFAM" id="SSF53720">
    <property type="entry name" value="ALDH-like"/>
    <property type="match status" value="1"/>
</dbReference>
<dbReference type="OrthoDB" id="6882680at2"/>
<evidence type="ECO:0000256" key="2">
    <source>
        <dbReference type="ARBA" id="ARBA00023002"/>
    </source>
</evidence>
<dbReference type="STRING" id="1415166.NONO_c35650"/>
<sequence>MTATKNQPPRLDPSAGLIHVHRPADGTHITDLPLHHPADIAECATRLRAAQSDWERTGVKGRIEWLARYRQWMVDNTDRLIELGADEGGRVPNEPMLETTLLIELIDYYTRSAPKLLAPQRIRPGSPLVLGKKLVVHRHPHRLVGVIGAWNFPMLLTVGDALPALFAGAAVMVKPSEVTPLTVRELLRGWERIGAPPVFEAVYGGADIGAAVVDEADFVQFTGSVATGKRVLERAAATITPVSLELGGKDPCLVLAGTNLARAANCAVYGGFANNGQVCMGFERVYVEDAVYDEFVDLVVDRVRALRSGADGNSDVGALTFAPQLDTIEEHVRDAIDRGARVLTGGRRIDRSGAWFEPTVLVDVDHSMALMRAETFGPVLPIMRVADEREAVRMANDSEFGLSATVFAADNRQAERVAAQLEVGAVNIGDFLINMTCVDAPQGGWKQSGIGSRGSDYGLLKFTKTKVIAGSRIPVSDREINWFPYTPGRRRAFRGAIRLFHGRGLGRFGL</sequence>
<dbReference type="InterPro" id="IPR015590">
    <property type="entry name" value="Aldehyde_DH_dom"/>
</dbReference>
<reference evidence="6 7" key="1">
    <citation type="journal article" date="2014" name="Appl. Environ. Microbiol.">
        <title>Insights into the Microbial Degradation of Rubber and Gutta-Percha by Analysis of the Complete Genome of Nocardia nova SH22a.</title>
        <authorList>
            <person name="Luo Q."/>
            <person name="Hiessl S."/>
            <person name="Poehlein A."/>
            <person name="Daniel R."/>
            <person name="Steinbuchel A."/>
        </authorList>
    </citation>
    <scope>NUCLEOTIDE SEQUENCE [LARGE SCALE GENOMIC DNA]</scope>
    <source>
        <strain evidence="6">SH22a</strain>
    </source>
</reference>
<dbReference type="InterPro" id="IPR016162">
    <property type="entry name" value="Ald_DH_N"/>
</dbReference>
<name>W5TGN5_9NOCA</name>
<dbReference type="eggNOG" id="COG1012">
    <property type="taxonomic scope" value="Bacteria"/>
</dbReference>
<evidence type="ECO:0000256" key="3">
    <source>
        <dbReference type="PROSITE-ProRule" id="PRU10007"/>
    </source>
</evidence>
<accession>W5TGN5</accession>
<gene>
    <name evidence="6" type="ORF">NONO_c35650</name>
</gene>
<feature type="active site" evidence="3">
    <location>
        <position position="245"/>
    </location>
</feature>
<dbReference type="Gene3D" id="3.40.309.10">
    <property type="entry name" value="Aldehyde Dehydrogenase, Chain A, domain 2"/>
    <property type="match status" value="1"/>
</dbReference>
<evidence type="ECO:0000259" key="5">
    <source>
        <dbReference type="Pfam" id="PF00171"/>
    </source>
</evidence>
<keyword evidence="2 4" id="KW-0560">Oxidoreductase</keyword>
<protein>
    <submittedName>
        <fullName evidence="6">Aldehyde dehydrogenase</fullName>
    </submittedName>
</protein>
<dbReference type="Pfam" id="PF00171">
    <property type="entry name" value="Aldedh"/>
    <property type="match status" value="1"/>
</dbReference>
<dbReference type="Proteomes" id="UP000019150">
    <property type="component" value="Chromosome"/>
</dbReference>
<dbReference type="Gene3D" id="3.40.605.10">
    <property type="entry name" value="Aldehyde Dehydrogenase, Chain A, domain 1"/>
    <property type="match status" value="1"/>
</dbReference>
<dbReference type="EMBL" id="CP006850">
    <property type="protein sequence ID" value="AHH18352.1"/>
    <property type="molecule type" value="Genomic_DNA"/>
</dbReference>
<dbReference type="CDD" id="cd07099">
    <property type="entry name" value="ALDH_DDALDH"/>
    <property type="match status" value="1"/>
</dbReference>
<dbReference type="AlphaFoldDB" id="W5TGN5"/>
<evidence type="ECO:0000256" key="1">
    <source>
        <dbReference type="ARBA" id="ARBA00009986"/>
    </source>
</evidence>
<dbReference type="InterPro" id="IPR016161">
    <property type="entry name" value="Ald_DH/histidinol_DH"/>
</dbReference>
<evidence type="ECO:0000256" key="4">
    <source>
        <dbReference type="RuleBase" id="RU003345"/>
    </source>
</evidence>
<dbReference type="RefSeq" id="WP_025349792.1">
    <property type="nucleotide sequence ID" value="NZ_CP006850.1"/>
</dbReference>